<reference evidence="4" key="1">
    <citation type="journal article" date="2019" name="Int. J. Syst. Evol. Microbiol.">
        <title>The Global Catalogue of Microorganisms (GCM) 10K type strain sequencing project: providing services to taxonomists for standard genome sequencing and annotation.</title>
        <authorList>
            <consortium name="The Broad Institute Genomics Platform"/>
            <consortium name="The Broad Institute Genome Sequencing Center for Infectious Disease"/>
            <person name="Wu L."/>
            <person name="Ma J."/>
        </authorList>
    </citation>
    <scope>NUCLEOTIDE SEQUENCE [LARGE SCALE GENOMIC DNA]</scope>
    <source>
        <strain evidence="4">VKM B-3159</strain>
    </source>
</reference>
<dbReference type="Pfam" id="PF13343">
    <property type="entry name" value="SBP_bac_6"/>
    <property type="match status" value="1"/>
</dbReference>
<name>A0ABT9JQB8_9PROT</name>
<keyword evidence="1 2" id="KW-0732">Signal</keyword>
<evidence type="ECO:0000256" key="2">
    <source>
        <dbReference type="SAM" id="SignalP"/>
    </source>
</evidence>
<evidence type="ECO:0000313" key="4">
    <source>
        <dbReference type="Proteomes" id="UP001225906"/>
    </source>
</evidence>
<keyword evidence="4" id="KW-1185">Reference proteome</keyword>
<dbReference type="PANTHER" id="PTHR30006">
    <property type="entry name" value="THIAMINE-BINDING PERIPLASMIC PROTEIN-RELATED"/>
    <property type="match status" value="1"/>
</dbReference>
<protein>
    <submittedName>
        <fullName evidence="3">Extracellular solute-binding protein</fullName>
    </submittedName>
</protein>
<dbReference type="EMBL" id="JAVCAP010000001">
    <property type="protein sequence ID" value="MDP8566321.1"/>
    <property type="molecule type" value="Genomic_DNA"/>
</dbReference>
<evidence type="ECO:0000313" key="3">
    <source>
        <dbReference type="EMBL" id="MDP8566321.1"/>
    </source>
</evidence>
<dbReference type="PANTHER" id="PTHR30006:SF24">
    <property type="entry name" value="SLL0237 PROTEIN"/>
    <property type="match status" value="1"/>
</dbReference>
<accession>A0ABT9JQB8</accession>
<feature type="chain" id="PRO_5046942603" evidence="2">
    <location>
        <begin position="30"/>
        <end position="430"/>
    </location>
</feature>
<dbReference type="Proteomes" id="UP001225906">
    <property type="component" value="Unassembled WGS sequence"/>
</dbReference>
<comment type="caution">
    <text evidence="3">The sequence shown here is derived from an EMBL/GenBank/DDBJ whole genome shotgun (WGS) entry which is preliminary data.</text>
</comment>
<gene>
    <name evidence="3" type="ORF">Q9291_00540</name>
</gene>
<sequence>MTQSYDLVSRFKKLLLASGLLLGSLVATASEKLVVMTSYPQEMISQFEAAFEQQFPHYRLEVLWKQSNDALSYLHQHPGEVDVYWTPSRQNFGLLAKQGLLQTLDPAWIHAPTSLHGTLLNDPQGLYAATEIAGLGMVIAPSAFEKAKLRKPQDWQDLANPALQGQIAFPLPSKVGFATGLIDAMLRGQAWADGWAMLTKVTLNARFIESGSTFITDEVASGRAMVGLTMDFFAASAIAKGAQLQYRYPPIVAYSPAHVAILQQAPHQAAAEAFAQFTLSSAGQQLLFTPDIRKLPVDPAVYAQRPAGYFDPYAAAMPKDDVVRDVIAQNILNTYFEASLVKHQALLQSLFVNITFARHLKRDAGKISEIEQQLLQPWLTEQALFSAEHVAAFQATQASEREALAKQWSELAKARYQAAANALQALLVGP</sequence>
<evidence type="ECO:0000256" key="1">
    <source>
        <dbReference type="ARBA" id="ARBA00022729"/>
    </source>
</evidence>
<feature type="signal peptide" evidence="2">
    <location>
        <begin position="1"/>
        <end position="29"/>
    </location>
</feature>
<proteinExistence type="predicted"/>
<dbReference type="RefSeq" id="WP_306388029.1">
    <property type="nucleotide sequence ID" value="NZ_JAVCAP010000001.1"/>
</dbReference>
<organism evidence="3 4">
    <name type="scientific">Methylophilus aquaticus</name>
    <dbReference type="NCBI Taxonomy" id="1971610"/>
    <lineage>
        <taxon>Bacteria</taxon>
        <taxon>Pseudomonadati</taxon>
        <taxon>Pseudomonadota</taxon>
        <taxon>Betaproteobacteria</taxon>
        <taxon>Nitrosomonadales</taxon>
        <taxon>Methylophilaceae</taxon>
        <taxon>Methylophilus</taxon>
    </lineage>
</organism>
<dbReference type="Gene3D" id="3.40.190.10">
    <property type="entry name" value="Periplasmic binding protein-like II"/>
    <property type="match status" value="2"/>
</dbReference>
<dbReference type="SUPFAM" id="SSF53850">
    <property type="entry name" value="Periplasmic binding protein-like II"/>
    <property type="match status" value="1"/>
</dbReference>